<name>A0A3R6LHL2_9BACT</name>
<proteinExistence type="predicted"/>
<dbReference type="Proteomes" id="UP000284548">
    <property type="component" value="Unassembled WGS sequence"/>
</dbReference>
<dbReference type="AlphaFoldDB" id="A0A3R6LHL2"/>
<protein>
    <submittedName>
        <fullName evidence="1">Uncharacterized protein</fullName>
    </submittedName>
</protein>
<evidence type="ECO:0000313" key="1">
    <source>
        <dbReference type="EMBL" id="RHH85157.1"/>
    </source>
</evidence>
<evidence type="ECO:0000313" key="2">
    <source>
        <dbReference type="Proteomes" id="UP000284548"/>
    </source>
</evidence>
<sequence>MTKKGKDMIIKFQIIKSVVIEAVKATTYLKAKIDTAADEKAAKVSFNEAAGDDEVHERTLTHDFDTALEVLKTIFVDYLVPTPQTIGDNAIYYGNGTDDIVEFTLSVSRRYNGTLTDALARLSARYVEDFMIYQWWLKTTNLKQAEPYQATLVSDEIAIRKCFVMSGPMVPTVPYPTELTAKVNGEGVEGEITLEKGEEVTLSYSLNDGAIDDIEARSEDPSIIEIHRCRDRRAFTLVPVNTGFCKVKLWSRHSDKLEFTCDAIVTEEEGVL</sequence>
<organism evidence="1 2">
    <name type="scientific">Segatella copri</name>
    <dbReference type="NCBI Taxonomy" id="165179"/>
    <lineage>
        <taxon>Bacteria</taxon>
        <taxon>Pseudomonadati</taxon>
        <taxon>Bacteroidota</taxon>
        <taxon>Bacteroidia</taxon>
        <taxon>Bacteroidales</taxon>
        <taxon>Prevotellaceae</taxon>
        <taxon>Segatella</taxon>
    </lineage>
</organism>
<dbReference type="EMBL" id="QRKB01000001">
    <property type="protein sequence ID" value="RHH85157.1"/>
    <property type="molecule type" value="Genomic_DNA"/>
</dbReference>
<gene>
    <name evidence="1" type="ORF">DW192_00045</name>
</gene>
<comment type="caution">
    <text evidence="1">The sequence shown here is derived from an EMBL/GenBank/DDBJ whole genome shotgun (WGS) entry which is preliminary data.</text>
</comment>
<accession>A0A3R6LHL2</accession>
<reference evidence="1 2" key="1">
    <citation type="submission" date="2018-08" db="EMBL/GenBank/DDBJ databases">
        <title>A genome reference for cultivated species of the human gut microbiota.</title>
        <authorList>
            <person name="Zou Y."/>
            <person name="Xue W."/>
            <person name="Luo G."/>
        </authorList>
    </citation>
    <scope>NUCLEOTIDE SEQUENCE [LARGE SCALE GENOMIC DNA]</scope>
    <source>
        <strain evidence="1 2">AM16-54</strain>
    </source>
</reference>